<gene>
    <name evidence="12" type="ORF">WKW82_01270</name>
</gene>
<dbReference type="PANTHER" id="PTHR47861:SF3">
    <property type="entry name" value="FKBP-TYPE PEPTIDYL-PROLYL CIS-TRANS ISOMERASE SLYD"/>
    <property type="match status" value="1"/>
</dbReference>
<dbReference type="PROSITE" id="PS50059">
    <property type="entry name" value="FKBP_PPIASE"/>
    <property type="match status" value="1"/>
</dbReference>
<keyword evidence="5 9" id="KW-0697">Rotamase</keyword>
<proteinExistence type="inferred from homology"/>
<keyword evidence="13" id="KW-1185">Reference proteome</keyword>
<dbReference type="RefSeq" id="WP_340340439.1">
    <property type="nucleotide sequence ID" value="NZ_JBBKZT010000001.1"/>
</dbReference>
<evidence type="ECO:0000313" key="13">
    <source>
        <dbReference type="Proteomes" id="UP001385892"/>
    </source>
</evidence>
<evidence type="ECO:0000256" key="5">
    <source>
        <dbReference type="ARBA" id="ARBA00023110"/>
    </source>
</evidence>
<evidence type="ECO:0000256" key="2">
    <source>
        <dbReference type="ARBA" id="ARBA00004496"/>
    </source>
</evidence>
<dbReference type="SUPFAM" id="SSF54534">
    <property type="entry name" value="FKBP-like"/>
    <property type="match status" value="1"/>
</dbReference>
<evidence type="ECO:0000256" key="10">
    <source>
        <dbReference type="RuleBase" id="RU003915"/>
    </source>
</evidence>
<dbReference type="Proteomes" id="UP001385892">
    <property type="component" value="Unassembled WGS sequence"/>
</dbReference>
<sequence>MQITKDTVVTLRYKVADAKGKLIEESKDPMVYLHGGYGNTLPKIEAALDGRQPGYQVTLELKPEDGFGERDESLVRTIPKSEFPPGVKVGGQLEGRNDKGEQQIFHVMKIKGPVVMLDGNHPLAGMDLRFSLKVTEVRAASEEEIAHRHVHGEHGHHH</sequence>
<comment type="function">
    <text evidence="8">Also involved in hydrogenase metallocenter assembly, probably by participating in the nickel insertion step. This function in hydrogenase biosynthesis requires chaperone activity and the presence of the metal-binding domain, but not PPIase activity.</text>
</comment>
<comment type="subcellular location">
    <subcellularLocation>
        <location evidence="2">Cytoplasm</location>
    </subcellularLocation>
</comment>
<dbReference type="InterPro" id="IPR001179">
    <property type="entry name" value="PPIase_FKBP_dom"/>
</dbReference>
<reference evidence="12 13" key="1">
    <citation type="submission" date="2024-03" db="EMBL/GenBank/DDBJ databases">
        <title>Novel species of the genus Variovorax.</title>
        <authorList>
            <person name="Liu Q."/>
            <person name="Xin Y.-H."/>
        </authorList>
    </citation>
    <scope>NUCLEOTIDE SEQUENCE [LARGE SCALE GENOMIC DNA]</scope>
    <source>
        <strain evidence="12 13">KACC 18900</strain>
    </source>
</reference>
<dbReference type="Pfam" id="PF00254">
    <property type="entry name" value="FKBP_C"/>
    <property type="match status" value="1"/>
</dbReference>
<evidence type="ECO:0000256" key="1">
    <source>
        <dbReference type="ARBA" id="ARBA00000971"/>
    </source>
</evidence>
<keyword evidence="6" id="KW-0143">Chaperone</keyword>
<comment type="catalytic activity">
    <reaction evidence="1 9 10">
        <text>[protein]-peptidylproline (omega=180) = [protein]-peptidylproline (omega=0)</text>
        <dbReference type="Rhea" id="RHEA:16237"/>
        <dbReference type="Rhea" id="RHEA-COMP:10747"/>
        <dbReference type="Rhea" id="RHEA-COMP:10748"/>
        <dbReference type="ChEBI" id="CHEBI:83833"/>
        <dbReference type="ChEBI" id="CHEBI:83834"/>
        <dbReference type="EC" id="5.2.1.8"/>
    </reaction>
</comment>
<evidence type="ECO:0000256" key="9">
    <source>
        <dbReference type="PROSITE-ProRule" id="PRU00277"/>
    </source>
</evidence>
<accession>A0ABU8WCN4</accession>
<evidence type="ECO:0000256" key="7">
    <source>
        <dbReference type="ARBA" id="ARBA00023235"/>
    </source>
</evidence>
<dbReference type="InterPro" id="IPR046357">
    <property type="entry name" value="PPIase_dom_sf"/>
</dbReference>
<keyword evidence="4" id="KW-0963">Cytoplasm</keyword>
<protein>
    <recommendedName>
        <fullName evidence="10">Peptidyl-prolyl cis-trans isomerase</fullName>
        <ecNumber evidence="10">5.2.1.8</ecNumber>
    </recommendedName>
</protein>
<dbReference type="EC" id="5.2.1.8" evidence="10"/>
<evidence type="ECO:0000259" key="11">
    <source>
        <dbReference type="PROSITE" id="PS50059"/>
    </source>
</evidence>
<evidence type="ECO:0000313" key="12">
    <source>
        <dbReference type="EMBL" id="MEJ8845261.1"/>
    </source>
</evidence>
<dbReference type="PANTHER" id="PTHR47861">
    <property type="entry name" value="FKBP-TYPE PEPTIDYL-PROLYL CIS-TRANS ISOMERASE SLYD"/>
    <property type="match status" value="1"/>
</dbReference>
<organism evidence="12 13">
    <name type="scientific">Variovorax rhizosphaerae</name>
    <dbReference type="NCBI Taxonomy" id="1836200"/>
    <lineage>
        <taxon>Bacteria</taxon>
        <taxon>Pseudomonadati</taxon>
        <taxon>Pseudomonadota</taxon>
        <taxon>Betaproteobacteria</taxon>
        <taxon>Burkholderiales</taxon>
        <taxon>Comamonadaceae</taxon>
        <taxon>Variovorax</taxon>
    </lineage>
</organism>
<evidence type="ECO:0000256" key="6">
    <source>
        <dbReference type="ARBA" id="ARBA00023186"/>
    </source>
</evidence>
<dbReference type="GO" id="GO:0016853">
    <property type="term" value="F:isomerase activity"/>
    <property type="evidence" value="ECO:0007669"/>
    <property type="project" value="UniProtKB-KW"/>
</dbReference>
<keyword evidence="7 9" id="KW-0413">Isomerase</keyword>
<evidence type="ECO:0000256" key="4">
    <source>
        <dbReference type="ARBA" id="ARBA00022490"/>
    </source>
</evidence>
<comment type="similarity">
    <text evidence="3 10">Belongs to the FKBP-type PPIase family.</text>
</comment>
<evidence type="ECO:0000256" key="8">
    <source>
        <dbReference type="ARBA" id="ARBA00037071"/>
    </source>
</evidence>
<name>A0ABU8WCN4_9BURK</name>
<feature type="domain" description="PPIase FKBP-type" evidence="11">
    <location>
        <begin position="6"/>
        <end position="99"/>
    </location>
</feature>
<comment type="caution">
    <text evidence="12">The sequence shown here is derived from an EMBL/GenBank/DDBJ whole genome shotgun (WGS) entry which is preliminary data.</text>
</comment>
<dbReference type="EMBL" id="JBBKZT010000001">
    <property type="protein sequence ID" value="MEJ8845261.1"/>
    <property type="molecule type" value="Genomic_DNA"/>
</dbReference>
<evidence type="ECO:0000256" key="3">
    <source>
        <dbReference type="ARBA" id="ARBA00006577"/>
    </source>
</evidence>
<dbReference type="Gene3D" id="3.10.50.40">
    <property type="match status" value="1"/>
</dbReference>